<organism evidence="1 2">
    <name type="scientific">Zizania palustris</name>
    <name type="common">Northern wild rice</name>
    <dbReference type="NCBI Taxonomy" id="103762"/>
    <lineage>
        <taxon>Eukaryota</taxon>
        <taxon>Viridiplantae</taxon>
        <taxon>Streptophyta</taxon>
        <taxon>Embryophyta</taxon>
        <taxon>Tracheophyta</taxon>
        <taxon>Spermatophyta</taxon>
        <taxon>Magnoliopsida</taxon>
        <taxon>Liliopsida</taxon>
        <taxon>Poales</taxon>
        <taxon>Poaceae</taxon>
        <taxon>BOP clade</taxon>
        <taxon>Oryzoideae</taxon>
        <taxon>Oryzeae</taxon>
        <taxon>Zizaniinae</taxon>
        <taxon>Zizania</taxon>
    </lineage>
</organism>
<gene>
    <name evidence="1" type="ORF">GUJ93_ZPchr0013g37164</name>
</gene>
<sequence length="66" mass="7276">MADWPAAIELKLVYTPPRVTCPGRTCTLAWLTVLGGALDKKMASSMLFSPLPRGQWITKRVFRGVA</sequence>
<reference evidence="1" key="1">
    <citation type="journal article" date="2021" name="bioRxiv">
        <title>Whole Genome Assembly and Annotation of Northern Wild Rice, Zizania palustris L., Supports a Whole Genome Duplication in the Zizania Genus.</title>
        <authorList>
            <person name="Haas M."/>
            <person name="Kono T."/>
            <person name="Macchietto M."/>
            <person name="Millas R."/>
            <person name="McGilp L."/>
            <person name="Shao M."/>
            <person name="Duquette J."/>
            <person name="Hirsch C.N."/>
            <person name="Kimball J."/>
        </authorList>
    </citation>
    <scope>NUCLEOTIDE SEQUENCE</scope>
    <source>
        <tissue evidence="1">Fresh leaf tissue</tissue>
    </source>
</reference>
<reference evidence="1" key="2">
    <citation type="submission" date="2021-02" db="EMBL/GenBank/DDBJ databases">
        <authorList>
            <person name="Kimball J.A."/>
            <person name="Haas M.W."/>
            <person name="Macchietto M."/>
            <person name="Kono T."/>
            <person name="Duquette J."/>
            <person name="Shao M."/>
        </authorList>
    </citation>
    <scope>NUCLEOTIDE SEQUENCE</scope>
    <source>
        <tissue evidence="1">Fresh leaf tissue</tissue>
    </source>
</reference>
<dbReference type="Proteomes" id="UP000729402">
    <property type="component" value="Unassembled WGS sequence"/>
</dbReference>
<dbReference type="EMBL" id="JAAALK010000079">
    <property type="protein sequence ID" value="KAG8096162.1"/>
    <property type="molecule type" value="Genomic_DNA"/>
</dbReference>
<evidence type="ECO:0000313" key="2">
    <source>
        <dbReference type="Proteomes" id="UP000729402"/>
    </source>
</evidence>
<name>A0A8J6BTU6_ZIZPA</name>
<evidence type="ECO:0000313" key="1">
    <source>
        <dbReference type="EMBL" id="KAG8096162.1"/>
    </source>
</evidence>
<dbReference type="AlphaFoldDB" id="A0A8J6BTU6"/>
<comment type="caution">
    <text evidence="1">The sequence shown here is derived from an EMBL/GenBank/DDBJ whole genome shotgun (WGS) entry which is preliminary data.</text>
</comment>
<proteinExistence type="predicted"/>
<keyword evidence="2" id="KW-1185">Reference proteome</keyword>
<accession>A0A8J6BTU6</accession>
<protein>
    <submittedName>
        <fullName evidence="1">Uncharacterized protein</fullName>
    </submittedName>
</protein>